<reference evidence="3" key="1">
    <citation type="journal article" date="2019" name="Int. J. Syst. Evol. Microbiol.">
        <title>The Global Catalogue of Microorganisms (GCM) 10K type strain sequencing project: providing services to taxonomists for standard genome sequencing and annotation.</title>
        <authorList>
            <consortium name="The Broad Institute Genomics Platform"/>
            <consortium name="The Broad Institute Genome Sequencing Center for Infectious Disease"/>
            <person name="Wu L."/>
            <person name="Ma J."/>
        </authorList>
    </citation>
    <scope>NUCLEOTIDE SEQUENCE [LARGE SCALE GENOMIC DNA]</scope>
    <source>
        <strain evidence="3">JCM 4866</strain>
    </source>
</reference>
<dbReference type="Proteomes" id="UP000617743">
    <property type="component" value="Unassembled WGS sequence"/>
</dbReference>
<accession>A0ABQ2X568</accession>
<feature type="compositionally biased region" description="Basic and acidic residues" evidence="1">
    <location>
        <begin position="131"/>
        <end position="143"/>
    </location>
</feature>
<evidence type="ECO:0000256" key="1">
    <source>
        <dbReference type="SAM" id="MobiDB-lite"/>
    </source>
</evidence>
<protein>
    <submittedName>
        <fullName evidence="2">Uncharacterized protein</fullName>
    </submittedName>
</protein>
<comment type="caution">
    <text evidence="2">The sequence shown here is derived from an EMBL/GenBank/DDBJ whole genome shotgun (WGS) entry which is preliminary data.</text>
</comment>
<evidence type="ECO:0000313" key="3">
    <source>
        <dbReference type="Proteomes" id="UP000617743"/>
    </source>
</evidence>
<dbReference type="EMBL" id="BMWC01000004">
    <property type="protein sequence ID" value="GGX00025.1"/>
    <property type="molecule type" value="Genomic_DNA"/>
</dbReference>
<keyword evidence="3" id="KW-1185">Reference proteome</keyword>
<proteinExistence type="predicted"/>
<evidence type="ECO:0000313" key="2">
    <source>
        <dbReference type="EMBL" id="GGX00025.1"/>
    </source>
</evidence>
<gene>
    <name evidence="2" type="ORF">GCM10010383_32420</name>
</gene>
<organism evidence="2 3">
    <name type="scientific">Streptomyces lomondensis</name>
    <dbReference type="NCBI Taxonomy" id="68229"/>
    <lineage>
        <taxon>Bacteria</taxon>
        <taxon>Bacillati</taxon>
        <taxon>Actinomycetota</taxon>
        <taxon>Actinomycetes</taxon>
        <taxon>Kitasatosporales</taxon>
        <taxon>Streptomycetaceae</taxon>
        <taxon>Streptomyces</taxon>
    </lineage>
</organism>
<name>A0ABQ2X568_9ACTN</name>
<feature type="region of interest" description="Disordered" evidence="1">
    <location>
        <begin position="38"/>
        <end position="157"/>
    </location>
</feature>
<feature type="compositionally biased region" description="Basic residues" evidence="1">
    <location>
        <begin position="144"/>
        <end position="157"/>
    </location>
</feature>
<sequence>MEGNSLSLLVVVVQGKRVVAQENGGEPVEIVGDVTRTEIESGRPRPRLPGVPRRGEEPLQPLDVTDPRLLGSPVQPGRVPLLKPAVHRPGTDPGVSAEPAVLGEEGRQRRYSRGDRLHLDQGRARIAPPESHQKDDQDSDLPHHRSPLRFPRRVSCY</sequence>
<feature type="compositionally biased region" description="Basic and acidic residues" evidence="1">
    <location>
        <begin position="104"/>
        <end position="123"/>
    </location>
</feature>